<reference evidence="3" key="1">
    <citation type="submission" date="2020-04" db="EMBL/GenBank/DDBJ databases">
        <title>Deep metagenomics examines the oral microbiome during advanced dental caries in children, revealing novel taxa and co-occurrences with host molecules.</title>
        <authorList>
            <person name="Baker J.L."/>
            <person name="Morton J.T."/>
            <person name="Dinis M."/>
            <person name="Alvarez R."/>
            <person name="Tran N.C."/>
            <person name="Knight R."/>
            <person name="Edlund A."/>
        </authorList>
    </citation>
    <scope>NUCLEOTIDE SEQUENCE</scope>
    <source>
        <strain evidence="3">JCVI_25_bin.9</strain>
    </source>
</reference>
<feature type="region of interest" description="Disordered" evidence="1">
    <location>
        <begin position="178"/>
        <end position="201"/>
    </location>
</feature>
<dbReference type="GeneID" id="66731809"/>
<organism evidence="3 4">
    <name type="scientific">Prevotella histicola</name>
    <dbReference type="NCBI Taxonomy" id="470565"/>
    <lineage>
        <taxon>Bacteria</taxon>
        <taxon>Pseudomonadati</taxon>
        <taxon>Bacteroidota</taxon>
        <taxon>Bacteroidia</taxon>
        <taxon>Bacteroidales</taxon>
        <taxon>Prevotellaceae</taxon>
        <taxon>Prevotella</taxon>
    </lineage>
</organism>
<evidence type="ECO:0000256" key="1">
    <source>
        <dbReference type="SAM" id="MobiDB-lite"/>
    </source>
</evidence>
<keyword evidence="2" id="KW-0732">Signal</keyword>
<feature type="chain" id="PRO_5041150540" evidence="2">
    <location>
        <begin position="20"/>
        <end position="201"/>
    </location>
</feature>
<comment type="caution">
    <text evidence="3">The sequence shown here is derived from an EMBL/GenBank/DDBJ whole genome shotgun (WGS) entry which is preliminary data.</text>
</comment>
<proteinExistence type="predicted"/>
<gene>
    <name evidence="3" type="ORF">HXN33_09955</name>
</gene>
<name>A0A930I1D3_9BACT</name>
<dbReference type="AlphaFoldDB" id="A0A930I1D3"/>
<dbReference type="Proteomes" id="UP000757461">
    <property type="component" value="Unassembled WGS sequence"/>
</dbReference>
<dbReference type="InterPro" id="IPR031762">
    <property type="entry name" value="DUF4738"/>
</dbReference>
<evidence type="ECO:0000313" key="3">
    <source>
        <dbReference type="EMBL" id="MBF1415889.1"/>
    </source>
</evidence>
<evidence type="ECO:0000313" key="4">
    <source>
        <dbReference type="Proteomes" id="UP000757461"/>
    </source>
</evidence>
<feature type="signal peptide" evidence="2">
    <location>
        <begin position="1"/>
        <end position="19"/>
    </location>
</feature>
<sequence>MTKQLISFLLMGVALLCCSACKKERKTNDIITKIAPKPKTPRNPQSLSDFKYEKKVQWMGSVYTIRIRRFADKSLETTTDEDGKKYYDNKVQLQILRQDGSSFYDKTFTKADFRAFTDNQYGREGALVGFMFDRAEGNKLFFGASVGSPDPNSDEYVPIDVTIDNQGRLHITDAVELDTGSDQVQPAKPKTEDEMAEEEGM</sequence>
<evidence type="ECO:0000256" key="2">
    <source>
        <dbReference type="SAM" id="SignalP"/>
    </source>
</evidence>
<dbReference type="EMBL" id="JABZSQ010000253">
    <property type="protein sequence ID" value="MBF1415889.1"/>
    <property type="molecule type" value="Genomic_DNA"/>
</dbReference>
<dbReference type="Pfam" id="PF15889">
    <property type="entry name" value="DUF4738"/>
    <property type="match status" value="1"/>
</dbReference>
<protein>
    <submittedName>
        <fullName evidence="3">DUF4738 domain-containing protein</fullName>
    </submittedName>
</protein>
<accession>A0A930I1D3</accession>
<dbReference type="Gene3D" id="2.40.128.510">
    <property type="entry name" value="Protein of unknown function DUF4738"/>
    <property type="match status" value="1"/>
</dbReference>
<dbReference type="RefSeq" id="WP_040559724.1">
    <property type="nucleotide sequence ID" value="NZ_CAKAQX010000092.1"/>
</dbReference>